<evidence type="ECO:0000256" key="3">
    <source>
        <dbReference type="PROSITE-ProRule" id="PRU00023"/>
    </source>
</evidence>
<dbReference type="InterPro" id="IPR036770">
    <property type="entry name" value="Ankyrin_rpt-contain_sf"/>
</dbReference>
<dbReference type="SUPFAM" id="SSF48403">
    <property type="entry name" value="Ankyrin repeat"/>
    <property type="match status" value="1"/>
</dbReference>
<dbReference type="Pfam" id="PF12796">
    <property type="entry name" value="Ank_2"/>
    <property type="match status" value="1"/>
</dbReference>
<sequence length="254" mass="28494">MGTLILNFLSTRLLANKYSKIFELIRNNDDPQISNELACLNNEKLELINFQNEQGVTLLMFAVYIGNAKIISCLIDHGANAKIKDKEGKNALFYLANNKGSNKPEILKILLKANCNVNDTDHNSTTCLIEAAKLNDTELVKALLDEDAKVEIFDMQGVGALHRAIDNCNIDMVKLILSKKCTINHTDINGISALHIAAMHNDLELLKLLINRGGNLNAKDNKMNTPLTFARHFNSKEAFYYLKKFGGKEFKQRK</sequence>
<evidence type="ECO:0000256" key="2">
    <source>
        <dbReference type="ARBA" id="ARBA00023043"/>
    </source>
</evidence>
<dbReference type="STRING" id="10195.A0A3M7RXB8"/>
<evidence type="ECO:0000313" key="5">
    <source>
        <dbReference type="Proteomes" id="UP000276133"/>
    </source>
</evidence>
<name>A0A3M7RXB8_BRAPC</name>
<keyword evidence="5" id="KW-1185">Reference proteome</keyword>
<dbReference type="PANTHER" id="PTHR24198:SF165">
    <property type="entry name" value="ANKYRIN REPEAT-CONTAINING PROTEIN-RELATED"/>
    <property type="match status" value="1"/>
</dbReference>
<dbReference type="AlphaFoldDB" id="A0A3M7RXB8"/>
<proteinExistence type="predicted"/>
<dbReference type="InterPro" id="IPR002110">
    <property type="entry name" value="Ankyrin_rpt"/>
</dbReference>
<keyword evidence="1" id="KW-0677">Repeat</keyword>
<dbReference type="PANTHER" id="PTHR24198">
    <property type="entry name" value="ANKYRIN REPEAT AND PROTEIN KINASE DOMAIN-CONTAINING PROTEIN"/>
    <property type="match status" value="1"/>
</dbReference>
<dbReference type="SMART" id="SM00248">
    <property type="entry name" value="ANK"/>
    <property type="match status" value="5"/>
</dbReference>
<dbReference type="Gene3D" id="1.25.40.20">
    <property type="entry name" value="Ankyrin repeat-containing domain"/>
    <property type="match status" value="3"/>
</dbReference>
<dbReference type="EMBL" id="REGN01002449">
    <property type="protein sequence ID" value="RNA28008.1"/>
    <property type="molecule type" value="Genomic_DNA"/>
</dbReference>
<accession>A0A3M7RXB8</accession>
<protein>
    <submittedName>
        <fullName evidence="4">Ankyrin repeat</fullName>
    </submittedName>
</protein>
<dbReference type="PROSITE" id="PS50297">
    <property type="entry name" value="ANK_REP_REGION"/>
    <property type="match status" value="2"/>
</dbReference>
<gene>
    <name evidence="4" type="ORF">BpHYR1_020859</name>
</gene>
<evidence type="ECO:0000313" key="4">
    <source>
        <dbReference type="EMBL" id="RNA28008.1"/>
    </source>
</evidence>
<feature type="repeat" description="ANK" evidence="3">
    <location>
        <begin position="54"/>
        <end position="86"/>
    </location>
</feature>
<dbReference type="OrthoDB" id="20872at2759"/>
<comment type="caution">
    <text evidence="4">The sequence shown here is derived from an EMBL/GenBank/DDBJ whole genome shotgun (WGS) entry which is preliminary data.</text>
</comment>
<evidence type="ECO:0000256" key="1">
    <source>
        <dbReference type="ARBA" id="ARBA00022737"/>
    </source>
</evidence>
<feature type="repeat" description="ANK" evidence="3">
    <location>
        <begin position="189"/>
        <end position="221"/>
    </location>
</feature>
<dbReference type="PROSITE" id="PS50088">
    <property type="entry name" value="ANK_REPEAT"/>
    <property type="match status" value="2"/>
</dbReference>
<dbReference type="Pfam" id="PF00023">
    <property type="entry name" value="Ank"/>
    <property type="match status" value="2"/>
</dbReference>
<reference evidence="4 5" key="1">
    <citation type="journal article" date="2018" name="Sci. Rep.">
        <title>Genomic signatures of local adaptation to the degree of environmental predictability in rotifers.</title>
        <authorList>
            <person name="Franch-Gras L."/>
            <person name="Hahn C."/>
            <person name="Garcia-Roger E.M."/>
            <person name="Carmona M.J."/>
            <person name="Serra M."/>
            <person name="Gomez A."/>
        </authorList>
    </citation>
    <scope>NUCLEOTIDE SEQUENCE [LARGE SCALE GENOMIC DNA]</scope>
    <source>
        <strain evidence="4">HYR1</strain>
    </source>
</reference>
<organism evidence="4 5">
    <name type="scientific">Brachionus plicatilis</name>
    <name type="common">Marine rotifer</name>
    <name type="synonym">Brachionus muelleri</name>
    <dbReference type="NCBI Taxonomy" id="10195"/>
    <lineage>
        <taxon>Eukaryota</taxon>
        <taxon>Metazoa</taxon>
        <taxon>Spiralia</taxon>
        <taxon>Gnathifera</taxon>
        <taxon>Rotifera</taxon>
        <taxon>Eurotatoria</taxon>
        <taxon>Monogononta</taxon>
        <taxon>Pseudotrocha</taxon>
        <taxon>Ploima</taxon>
        <taxon>Brachionidae</taxon>
        <taxon>Brachionus</taxon>
    </lineage>
</organism>
<keyword evidence="2 3" id="KW-0040">ANK repeat</keyword>
<dbReference type="Proteomes" id="UP000276133">
    <property type="component" value="Unassembled WGS sequence"/>
</dbReference>